<comment type="caution">
    <text evidence="2">The sequence shown here is derived from an EMBL/GenBank/DDBJ whole genome shotgun (WGS) entry which is preliminary data.</text>
</comment>
<feature type="compositionally biased region" description="Basic and acidic residues" evidence="1">
    <location>
        <begin position="7"/>
        <end position="23"/>
    </location>
</feature>
<feature type="region of interest" description="Disordered" evidence="1">
    <location>
        <begin position="1"/>
        <end position="49"/>
    </location>
</feature>
<accession>N8XUR6</accession>
<protein>
    <submittedName>
        <fullName evidence="2">Uncharacterized protein</fullName>
    </submittedName>
</protein>
<gene>
    <name evidence="2" type="ORF">F965_02150</name>
</gene>
<feature type="compositionally biased region" description="Basic and acidic residues" evidence="1">
    <location>
        <begin position="31"/>
        <end position="49"/>
    </location>
</feature>
<dbReference type="AlphaFoldDB" id="N8XUR6"/>
<proteinExistence type="predicted"/>
<dbReference type="Proteomes" id="UP000018438">
    <property type="component" value="Unassembled WGS sequence"/>
</dbReference>
<sequence>MTNLSEQSDKDVTPHKESNDDKGNQASYKNVKPEKKPNTEPENPLREQK</sequence>
<evidence type="ECO:0000313" key="3">
    <source>
        <dbReference type="Proteomes" id="UP000018438"/>
    </source>
</evidence>
<dbReference type="RefSeq" id="WP_004815753.1">
    <property type="nucleotide sequence ID" value="NZ_KB849452.1"/>
</dbReference>
<evidence type="ECO:0000313" key="2">
    <source>
        <dbReference type="EMBL" id="ENV12784.1"/>
    </source>
</evidence>
<dbReference type="HOGENOM" id="CLU_3178997_0_0_6"/>
<dbReference type="PATRIC" id="fig|1217675.3.peg.2076"/>
<organism evidence="2 3">
    <name type="scientific">Acinetobacter schindleri NIPH 900</name>
    <dbReference type="NCBI Taxonomy" id="1217675"/>
    <lineage>
        <taxon>Bacteria</taxon>
        <taxon>Pseudomonadati</taxon>
        <taxon>Pseudomonadota</taxon>
        <taxon>Gammaproteobacteria</taxon>
        <taxon>Moraxellales</taxon>
        <taxon>Moraxellaceae</taxon>
        <taxon>Acinetobacter</taxon>
    </lineage>
</organism>
<name>N8XUR6_9GAMM</name>
<dbReference type="EMBL" id="APPI01000018">
    <property type="protein sequence ID" value="ENV12784.1"/>
    <property type="molecule type" value="Genomic_DNA"/>
</dbReference>
<keyword evidence="3" id="KW-1185">Reference proteome</keyword>
<reference evidence="2 3" key="1">
    <citation type="submission" date="2013-02" db="EMBL/GenBank/DDBJ databases">
        <title>The Genome Sequence of Acinetobacter schindleri NIPH 900.</title>
        <authorList>
            <consortium name="The Broad Institute Genome Sequencing Platform"/>
            <consortium name="The Broad Institute Genome Sequencing Center for Infectious Disease"/>
            <person name="Cerqueira G."/>
            <person name="Feldgarden M."/>
            <person name="Courvalin P."/>
            <person name="Perichon B."/>
            <person name="Grillot-Courvalin C."/>
            <person name="Clermont D."/>
            <person name="Rocha E."/>
            <person name="Yoon E.-J."/>
            <person name="Nemec A."/>
            <person name="Walker B."/>
            <person name="Young S.K."/>
            <person name="Zeng Q."/>
            <person name="Gargeya S."/>
            <person name="Fitzgerald M."/>
            <person name="Haas B."/>
            <person name="Abouelleil A."/>
            <person name="Alvarado L."/>
            <person name="Arachchi H.M."/>
            <person name="Berlin A.M."/>
            <person name="Chapman S.B."/>
            <person name="Dewar J."/>
            <person name="Goldberg J."/>
            <person name="Griggs A."/>
            <person name="Gujja S."/>
            <person name="Hansen M."/>
            <person name="Howarth C."/>
            <person name="Imamovic A."/>
            <person name="Larimer J."/>
            <person name="McCowan C."/>
            <person name="Murphy C."/>
            <person name="Neiman D."/>
            <person name="Pearson M."/>
            <person name="Priest M."/>
            <person name="Roberts A."/>
            <person name="Saif S."/>
            <person name="Shea T."/>
            <person name="Sisk P."/>
            <person name="Sykes S."/>
            <person name="Wortman J."/>
            <person name="Nusbaum C."/>
            <person name="Birren B."/>
        </authorList>
    </citation>
    <scope>NUCLEOTIDE SEQUENCE [LARGE SCALE GENOMIC DNA]</scope>
    <source>
        <strain evidence="2 3">NIPH 900</strain>
    </source>
</reference>
<evidence type="ECO:0000256" key="1">
    <source>
        <dbReference type="SAM" id="MobiDB-lite"/>
    </source>
</evidence>